<dbReference type="PaxDb" id="3847-GLYMA01G00280.1"/>
<dbReference type="AlphaFoldDB" id="A0A0R0LAN3"/>
<gene>
    <name evidence="2" type="ORF">GLYMA_01G000200</name>
</gene>
<sequence>MKGYIILGEHRGKGNWGHASNNPDSESMGPAVQVKSTRKEKQKKQERDDGMNNGCGIVSTGISGASYCTGTFNTVDCSPDGRLWRQVKILCHLF</sequence>
<keyword evidence="4" id="KW-1185">Reference proteome</keyword>
<evidence type="ECO:0000256" key="1">
    <source>
        <dbReference type="SAM" id="MobiDB-lite"/>
    </source>
</evidence>
<dbReference type="Gramene" id="KRH74115">
    <property type="protein sequence ID" value="KRH74115"/>
    <property type="gene ID" value="GLYMA_01G000200"/>
</dbReference>
<reference evidence="3" key="2">
    <citation type="submission" date="2018-02" db="UniProtKB">
        <authorList>
            <consortium name="EnsemblPlants"/>
        </authorList>
    </citation>
    <scope>IDENTIFICATION</scope>
    <source>
        <strain evidence="3">Williams 82</strain>
    </source>
</reference>
<reference evidence="2 3" key="1">
    <citation type="journal article" date="2010" name="Nature">
        <title>Genome sequence of the palaeopolyploid soybean.</title>
        <authorList>
            <person name="Schmutz J."/>
            <person name="Cannon S.B."/>
            <person name="Schlueter J."/>
            <person name="Ma J."/>
            <person name="Mitros T."/>
            <person name="Nelson W."/>
            <person name="Hyten D.L."/>
            <person name="Song Q."/>
            <person name="Thelen J.J."/>
            <person name="Cheng J."/>
            <person name="Xu D."/>
            <person name="Hellsten U."/>
            <person name="May G.D."/>
            <person name="Yu Y."/>
            <person name="Sakurai T."/>
            <person name="Umezawa T."/>
            <person name="Bhattacharyya M.K."/>
            <person name="Sandhu D."/>
            <person name="Valliyodan B."/>
            <person name="Lindquist E."/>
            <person name="Peto M."/>
            <person name="Grant D."/>
            <person name="Shu S."/>
            <person name="Goodstein D."/>
            <person name="Barry K."/>
            <person name="Futrell-Griggs M."/>
            <person name="Abernathy B."/>
            <person name="Du J."/>
            <person name="Tian Z."/>
            <person name="Zhu L."/>
            <person name="Gill N."/>
            <person name="Joshi T."/>
            <person name="Libault M."/>
            <person name="Sethuraman A."/>
            <person name="Zhang X.-C."/>
            <person name="Shinozaki K."/>
            <person name="Nguyen H.T."/>
            <person name="Wing R.A."/>
            <person name="Cregan P."/>
            <person name="Specht J."/>
            <person name="Grimwood J."/>
            <person name="Rokhsar D."/>
            <person name="Stacey G."/>
            <person name="Shoemaker R.C."/>
            <person name="Jackson S.A."/>
        </authorList>
    </citation>
    <scope>NUCLEOTIDE SEQUENCE</scope>
    <source>
        <strain evidence="3">cv. Williams 82</strain>
        <tissue evidence="2">Callus</tissue>
    </source>
</reference>
<dbReference type="Proteomes" id="UP000008827">
    <property type="component" value="Chromosome 1"/>
</dbReference>
<reference evidence="2" key="3">
    <citation type="submission" date="2018-07" db="EMBL/GenBank/DDBJ databases">
        <title>WGS assembly of Glycine max.</title>
        <authorList>
            <person name="Schmutz J."/>
            <person name="Cannon S."/>
            <person name="Schlueter J."/>
            <person name="Ma J."/>
            <person name="Mitros T."/>
            <person name="Nelson W."/>
            <person name="Hyten D."/>
            <person name="Song Q."/>
            <person name="Thelen J."/>
            <person name="Cheng J."/>
            <person name="Xu D."/>
            <person name="Hellsten U."/>
            <person name="May G."/>
            <person name="Yu Y."/>
            <person name="Sakurai T."/>
            <person name="Umezawa T."/>
            <person name="Bhattacharyya M."/>
            <person name="Sandhu D."/>
            <person name="Valliyodan B."/>
            <person name="Lindquist E."/>
            <person name="Peto M."/>
            <person name="Grant D."/>
            <person name="Shu S."/>
            <person name="Goodstein D."/>
            <person name="Barry K."/>
            <person name="Futrell-Griggs M."/>
            <person name="Abernathy B."/>
            <person name="Du J."/>
            <person name="Tian Z."/>
            <person name="Zhu L."/>
            <person name="Gill N."/>
            <person name="Joshi T."/>
            <person name="Libault M."/>
            <person name="Sethuraman A."/>
            <person name="Zhang X."/>
            <person name="Shinozaki K."/>
            <person name="Nguyen H."/>
            <person name="Wing R."/>
            <person name="Cregan P."/>
            <person name="Specht J."/>
            <person name="Grimwood J."/>
            <person name="Rokhsar D."/>
            <person name="Stacey G."/>
            <person name="Shoemaker R."/>
            <person name="Jackson S."/>
        </authorList>
    </citation>
    <scope>NUCLEOTIDE SEQUENCE</scope>
    <source>
        <tissue evidence="2">Callus</tissue>
    </source>
</reference>
<proteinExistence type="predicted"/>
<dbReference type="EMBL" id="CM000834">
    <property type="protein sequence ID" value="KRH74115.1"/>
    <property type="molecule type" value="Genomic_DNA"/>
</dbReference>
<dbReference type="InParanoid" id="A0A0R0LAN3"/>
<evidence type="ECO:0000313" key="2">
    <source>
        <dbReference type="EMBL" id="KRH74115.1"/>
    </source>
</evidence>
<feature type="region of interest" description="Disordered" evidence="1">
    <location>
        <begin position="7"/>
        <end position="55"/>
    </location>
</feature>
<evidence type="ECO:0000313" key="3">
    <source>
        <dbReference type="EnsemblPlants" id="KRH74115"/>
    </source>
</evidence>
<feature type="compositionally biased region" description="Basic and acidic residues" evidence="1">
    <location>
        <begin position="37"/>
        <end position="50"/>
    </location>
</feature>
<name>A0A0R0LAN3_SOYBN</name>
<accession>A0A0R0LAN3</accession>
<protein>
    <submittedName>
        <fullName evidence="2 3">Uncharacterized protein</fullName>
    </submittedName>
</protein>
<evidence type="ECO:0000313" key="4">
    <source>
        <dbReference type="Proteomes" id="UP000008827"/>
    </source>
</evidence>
<dbReference type="EnsemblPlants" id="KRH74115">
    <property type="protein sequence ID" value="KRH74115"/>
    <property type="gene ID" value="GLYMA_01G000200"/>
</dbReference>
<organism evidence="2">
    <name type="scientific">Glycine max</name>
    <name type="common">Soybean</name>
    <name type="synonym">Glycine hispida</name>
    <dbReference type="NCBI Taxonomy" id="3847"/>
    <lineage>
        <taxon>Eukaryota</taxon>
        <taxon>Viridiplantae</taxon>
        <taxon>Streptophyta</taxon>
        <taxon>Embryophyta</taxon>
        <taxon>Tracheophyta</taxon>
        <taxon>Spermatophyta</taxon>
        <taxon>Magnoliopsida</taxon>
        <taxon>eudicotyledons</taxon>
        <taxon>Gunneridae</taxon>
        <taxon>Pentapetalae</taxon>
        <taxon>rosids</taxon>
        <taxon>fabids</taxon>
        <taxon>Fabales</taxon>
        <taxon>Fabaceae</taxon>
        <taxon>Papilionoideae</taxon>
        <taxon>50 kb inversion clade</taxon>
        <taxon>NPAAA clade</taxon>
        <taxon>indigoferoid/millettioid clade</taxon>
        <taxon>Phaseoleae</taxon>
        <taxon>Glycine</taxon>
        <taxon>Glycine subgen. Soja</taxon>
    </lineage>
</organism>